<name>A0A7L9RSR6_9PROT</name>
<dbReference type="PIRSF" id="PIRSF002097">
    <property type="entry name" value="DNA-binding_Fis"/>
    <property type="match status" value="1"/>
</dbReference>
<sequence length="87" mass="9890">MTAKPSETLSLSTLVSQRLEAFFESQLHSLPVNLYDVIIEQVEHPLIVQTLKITQGNQIKAAEILGINRNTIRKKIKLFNIDPSIYK</sequence>
<accession>A0A7L9RSR6</accession>
<dbReference type="PANTHER" id="PTHR47918:SF1">
    <property type="entry name" value="DNA-BINDING PROTEIN FIS"/>
    <property type="match status" value="1"/>
</dbReference>
<dbReference type="GO" id="GO:0043565">
    <property type="term" value="F:sequence-specific DNA binding"/>
    <property type="evidence" value="ECO:0007669"/>
    <property type="project" value="InterPro"/>
</dbReference>
<evidence type="ECO:0000313" key="5">
    <source>
        <dbReference type="EMBL" id="QOL19576.1"/>
    </source>
</evidence>
<comment type="similarity">
    <text evidence="1">Belongs to the transcriptional regulatory Fis family.</text>
</comment>
<dbReference type="InterPro" id="IPR009057">
    <property type="entry name" value="Homeodomain-like_sf"/>
</dbReference>
<evidence type="ECO:0000256" key="2">
    <source>
        <dbReference type="ARBA" id="ARBA00023125"/>
    </source>
</evidence>
<dbReference type="EMBL" id="CP054719">
    <property type="protein sequence ID" value="QOL19576.1"/>
    <property type="molecule type" value="Genomic_DNA"/>
</dbReference>
<keyword evidence="2" id="KW-0238">DNA-binding</keyword>
<keyword evidence="6" id="KW-1185">Reference proteome</keyword>
<dbReference type="Gene3D" id="1.10.10.60">
    <property type="entry name" value="Homeodomain-like"/>
    <property type="match status" value="1"/>
</dbReference>
<dbReference type="GO" id="GO:0006355">
    <property type="term" value="P:regulation of DNA-templated transcription"/>
    <property type="evidence" value="ECO:0007669"/>
    <property type="project" value="InterPro"/>
</dbReference>
<dbReference type="InterPro" id="IPR050207">
    <property type="entry name" value="Trans_regulatory_Fis"/>
</dbReference>
<organism evidence="5 6">
    <name type="scientific">Candidatus Bodocaedibacter vickermanii</name>
    <dbReference type="NCBI Taxonomy" id="2741701"/>
    <lineage>
        <taxon>Bacteria</taxon>
        <taxon>Pseudomonadati</taxon>
        <taxon>Pseudomonadota</taxon>
        <taxon>Alphaproteobacteria</taxon>
        <taxon>Holosporales</taxon>
        <taxon>Candidatus Paracaedibacteraceae</taxon>
        <taxon>Candidatus Bodocaedibacter</taxon>
    </lineage>
</organism>
<reference evidence="5 6" key="1">
    <citation type="submission" date="2020-06" db="EMBL/GenBank/DDBJ databases">
        <title>The endosymbiont of the kinetoplastid Bodo saltans is a Paracaedibacter-like alpha-proteobacterium possessing a putative toxin-antitoxin system.</title>
        <authorList>
            <person name="Midha S."/>
            <person name="Rigden D.J."/>
            <person name="Siozios S."/>
            <person name="Hurst G.D.D."/>
            <person name="Jackson A.P."/>
        </authorList>
    </citation>
    <scope>NUCLEOTIDE SEQUENCE [LARGE SCALE GENOMIC DNA]</scope>
    <source>
        <strain evidence="5">Lake Konstanz</strain>
    </source>
</reference>
<dbReference type="AlphaFoldDB" id="A0A7L9RSR6"/>
<dbReference type="SUPFAM" id="SSF46689">
    <property type="entry name" value="Homeodomain-like"/>
    <property type="match status" value="1"/>
</dbReference>
<dbReference type="PANTHER" id="PTHR47918">
    <property type="entry name" value="DNA-BINDING PROTEIN FIS"/>
    <property type="match status" value="1"/>
</dbReference>
<dbReference type="Proteomes" id="UP000594001">
    <property type="component" value="Chromosome"/>
</dbReference>
<protein>
    <recommendedName>
        <fullName evidence="3">Putative Fis-like DNA-binding protein</fullName>
    </recommendedName>
</protein>
<dbReference type="RefSeq" id="WP_350332326.1">
    <property type="nucleotide sequence ID" value="NZ_CP054719.1"/>
</dbReference>
<dbReference type="InterPro" id="IPR005412">
    <property type="entry name" value="Fis_DNA-bd"/>
</dbReference>
<gene>
    <name evidence="5" type="primary">ntrC_1</name>
    <name evidence="5" type="ORF">CPBP_00339</name>
</gene>
<dbReference type="KEGG" id="pbal:CPBP_00339"/>
<evidence type="ECO:0000313" key="6">
    <source>
        <dbReference type="Proteomes" id="UP000594001"/>
    </source>
</evidence>
<feature type="domain" description="DNA binding HTH" evidence="4">
    <location>
        <begin position="39"/>
        <end position="77"/>
    </location>
</feature>
<evidence type="ECO:0000256" key="3">
    <source>
        <dbReference type="ARBA" id="ARBA00029540"/>
    </source>
</evidence>
<dbReference type="PRINTS" id="PR01590">
    <property type="entry name" value="HTHFIS"/>
</dbReference>
<evidence type="ECO:0000259" key="4">
    <source>
        <dbReference type="Pfam" id="PF02954"/>
    </source>
</evidence>
<dbReference type="InterPro" id="IPR002197">
    <property type="entry name" value="HTH_Fis"/>
</dbReference>
<evidence type="ECO:0000256" key="1">
    <source>
        <dbReference type="ARBA" id="ARBA00008559"/>
    </source>
</evidence>
<dbReference type="Pfam" id="PF02954">
    <property type="entry name" value="HTH_8"/>
    <property type="match status" value="1"/>
</dbReference>
<proteinExistence type="inferred from homology"/>